<proteinExistence type="predicted"/>
<evidence type="ECO:0000313" key="3">
    <source>
        <dbReference type="Proteomes" id="UP000177334"/>
    </source>
</evidence>
<reference evidence="2 3" key="1">
    <citation type="journal article" date="2016" name="Nat. Commun.">
        <title>Thousands of microbial genomes shed light on interconnected biogeochemical processes in an aquifer system.</title>
        <authorList>
            <person name="Anantharaman K."/>
            <person name="Brown C.T."/>
            <person name="Hug L.A."/>
            <person name="Sharon I."/>
            <person name="Castelle C.J."/>
            <person name="Probst A.J."/>
            <person name="Thomas B.C."/>
            <person name="Singh A."/>
            <person name="Wilkins M.J."/>
            <person name="Karaoz U."/>
            <person name="Brodie E.L."/>
            <person name="Williams K.H."/>
            <person name="Hubbard S.S."/>
            <person name="Banfield J.F."/>
        </authorList>
    </citation>
    <scope>NUCLEOTIDE SEQUENCE [LARGE SCALE GENOMIC DNA]</scope>
</reference>
<evidence type="ECO:0000259" key="1">
    <source>
        <dbReference type="Pfam" id="PF01370"/>
    </source>
</evidence>
<comment type="caution">
    <text evidence="2">The sequence shown here is derived from an EMBL/GenBank/DDBJ whole genome shotgun (WGS) entry which is preliminary data.</text>
</comment>
<accession>A0A1F5XXB5</accession>
<feature type="domain" description="NAD-dependent epimerase/dehydratase" evidence="1">
    <location>
        <begin position="9"/>
        <end position="47"/>
    </location>
</feature>
<dbReference type="Proteomes" id="UP000177334">
    <property type="component" value="Unassembled WGS sequence"/>
</dbReference>
<sequence length="69" mass="7777">MEERSPRAVLLTGGTGFIGSFLGARLLEEGHHILFLVRKTEKNSRSRVLEHFQPLRQLADQALAFLGLF</sequence>
<dbReference type="InterPro" id="IPR036291">
    <property type="entry name" value="NAD(P)-bd_dom_sf"/>
</dbReference>
<organism evidence="2 3">
    <name type="scientific">Candidatus Giovannonibacteria bacterium RIFCSPLOWO2_12_FULL_43_26</name>
    <dbReference type="NCBI Taxonomy" id="1798363"/>
    <lineage>
        <taxon>Bacteria</taxon>
        <taxon>Candidatus Giovannoniibacteriota</taxon>
    </lineage>
</organism>
<gene>
    <name evidence="2" type="ORF">A3H05_02615</name>
</gene>
<protein>
    <recommendedName>
        <fullName evidence="1">NAD-dependent epimerase/dehydratase domain-containing protein</fullName>
    </recommendedName>
</protein>
<dbReference type="AlphaFoldDB" id="A0A1F5XXB5"/>
<dbReference type="Pfam" id="PF01370">
    <property type="entry name" value="Epimerase"/>
    <property type="match status" value="1"/>
</dbReference>
<evidence type="ECO:0000313" key="2">
    <source>
        <dbReference type="EMBL" id="OGF92490.1"/>
    </source>
</evidence>
<dbReference type="Gene3D" id="3.40.50.720">
    <property type="entry name" value="NAD(P)-binding Rossmann-like Domain"/>
    <property type="match status" value="1"/>
</dbReference>
<name>A0A1F5XXB5_9BACT</name>
<dbReference type="EMBL" id="MFIP01000009">
    <property type="protein sequence ID" value="OGF92490.1"/>
    <property type="molecule type" value="Genomic_DNA"/>
</dbReference>
<dbReference type="SUPFAM" id="SSF51735">
    <property type="entry name" value="NAD(P)-binding Rossmann-fold domains"/>
    <property type="match status" value="1"/>
</dbReference>
<dbReference type="InterPro" id="IPR001509">
    <property type="entry name" value="Epimerase_deHydtase"/>
</dbReference>